<dbReference type="Gene3D" id="2.60.120.10">
    <property type="entry name" value="Jelly Rolls"/>
    <property type="match status" value="1"/>
</dbReference>
<name>A0A2U3L2L3_9BACT</name>
<evidence type="ECO:0000259" key="5">
    <source>
        <dbReference type="PROSITE" id="PS01124"/>
    </source>
</evidence>
<dbReference type="SUPFAM" id="SSF51215">
    <property type="entry name" value="Regulatory protein AraC"/>
    <property type="match status" value="1"/>
</dbReference>
<sequence>MNSKADLDRKNRLQRAPERRIINFNCLGILPVVALGRYEYHAVKLGLATHSHPNAVEICYLERGCQIYRAGGREYRLVGGDLFVTAPGESHDTGGQPEDCGILYWLLLQMPRESESFVMLPPNDGAVLADRLSHFPERQFPGRPALKQFFNQLFEIYDEPSSPLKRIRVVNQLLCCILEILDCSNQHFQRRCSPEIQRIVEFIQSSAEEEFSLEELAEKADLSLSRFKARFKSELGVGPHEFVLRTRIGAAKQALLHEKLAITDVAMRFGFSSSQYFATAFKRFTHTTPVQFRASRGNFTLPLRDGGV</sequence>
<gene>
    <name evidence="6" type="ORF">SBA1_630056</name>
</gene>
<feature type="transmembrane region" description="Helical" evidence="4">
    <location>
        <begin position="21"/>
        <end position="38"/>
    </location>
</feature>
<dbReference type="InterPro" id="IPR003313">
    <property type="entry name" value="AraC-bd"/>
</dbReference>
<dbReference type="OrthoDB" id="110167at2"/>
<feature type="domain" description="HTH araC/xylS-type" evidence="5">
    <location>
        <begin position="197"/>
        <end position="295"/>
    </location>
</feature>
<evidence type="ECO:0000256" key="1">
    <source>
        <dbReference type="ARBA" id="ARBA00023015"/>
    </source>
</evidence>
<dbReference type="PANTHER" id="PTHR46796">
    <property type="entry name" value="HTH-TYPE TRANSCRIPTIONAL ACTIVATOR RHAS-RELATED"/>
    <property type="match status" value="1"/>
</dbReference>
<protein>
    <submittedName>
        <fullName evidence="6">Putative Helix-turn-helix-domain containing protein AraC type</fullName>
    </submittedName>
</protein>
<keyword evidence="4" id="KW-1133">Transmembrane helix</keyword>
<dbReference type="AlphaFoldDB" id="A0A2U3L2L3"/>
<dbReference type="GO" id="GO:0043565">
    <property type="term" value="F:sequence-specific DNA binding"/>
    <property type="evidence" value="ECO:0007669"/>
    <property type="project" value="InterPro"/>
</dbReference>
<dbReference type="InterPro" id="IPR018060">
    <property type="entry name" value="HTH_AraC"/>
</dbReference>
<dbReference type="SUPFAM" id="SSF46689">
    <property type="entry name" value="Homeodomain-like"/>
    <property type="match status" value="2"/>
</dbReference>
<keyword evidence="2" id="KW-0238">DNA-binding</keyword>
<dbReference type="InterPro" id="IPR009057">
    <property type="entry name" value="Homeodomain-like_sf"/>
</dbReference>
<organism evidence="6 7">
    <name type="scientific">Candidatus Sulfotelmatobacter kueseliae</name>
    <dbReference type="NCBI Taxonomy" id="2042962"/>
    <lineage>
        <taxon>Bacteria</taxon>
        <taxon>Pseudomonadati</taxon>
        <taxon>Acidobacteriota</taxon>
        <taxon>Terriglobia</taxon>
        <taxon>Terriglobales</taxon>
        <taxon>Candidatus Korobacteraceae</taxon>
        <taxon>Candidatus Sulfotelmatobacter</taxon>
    </lineage>
</organism>
<dbReference type="Gene3D" id="1.10.10.60">
    <property type="entry name" value="Homeodomain-like"/>
    <property type="match status" value="1"/>
</dbReference>
<dbReference type="PRINTS" id="PR00032">
    <property type="entry name" value="HTHARAC"/>
</dbReference>
<dbReference type="InterPro" id="IPR037923">
    <property type="entry name" value="HTH-like"/>
</dbReference>
<evidence type="ECO:0000256" key="3">
    <source>
        <dbReference type="ARBA" id="ARBA00023163"/>
    </source>
</evidence>
<proteinExistence type="predicted"/>
<keyword evidence="4" id="KW-0812">Transmembrane</keyword>
<evidence type="ECO:0000256" key="2">
    <source>
        <dbReference type="ARBA" id="ARBA00023125"/>
    </source>
</evidence>
<reference evidence="7" key="1">
    <citation type="submission" date="2018-02" db="EMBL/GenBank/DDBJ databases">
        <authorList>
            <person name="Hausmann B."/>
        </authorList>
    </citation>
    <scope>NUCLEOTIDE SEQUENCE [LARGE SCALE GENOMIC DNA]</scope>
    <source>
        <strain evidence="7">Peat soil MAG SbA1</strain>
    </source>
</reference>
<dbReference type="SMART" id="SM00342">
    <property type="entry name" value="HTH_ARAC"/>
    <property type="match status" value="1"/>
</dbReference>
<dbReference type="Pfam" id="PF02311">
    <property type="entry name" value="AraC_binding"/>
    <property type="match status" value="1"/>
</dbReference>
<keyword evidence="4" id="KW-0472">Membrane</keyword>
<evidence type="ECO:0000313" key="6">
    <source>
        <dbReference type="EMBL" id="SPF46107.1"/>
    </source>
</evidence>
<dbReference type="PROSITE" id="PS01124">
    <property type="entry name" value="HTH_ARAC_FAMILY_2"/>
    <property type="match status" value="1"/>
</dbReference>
<evidence type="ECO:0000313" key="7">
    <source>
        <dbReference type="Proteomes" id="UP000238701"/>
    </source>
</evidence>
<accession>A0A2U3L2L3</accession>
<dbReference type="Proteomes" id="UP000238701">
    <property type="component" value="Unassembled WGS sequence"/>
</dbReference>
<dbReference type="EMBL" id="OMOD01000159">
    <property type="protein sequence ID" value="SPF46107.1"/>
    <property type="molecule type" value="Genomic_DNA"/>
</dbReference>
<dbReference type="GO" id="GO:0003700">
    <property type="term" value="F:DNA-binding transcription factor activity"/>
    <property type="evidence" value="ECO:0007669"/>
    <property type="project" value="InterPro"/>
</dbReference>
<keyword evidence="1" id="KW-0805">Transcription regulation</keyword>
<keyword evidence="3" id="KW-0804">Transcription</keyword>
<dbReference type="InterPro" id="IPR014710">
    <property type="entry name" value="RmlC-like_jellyroll"/>
</dbReference>
<evidence type="ECO:0000256" key="4">
    <source>
        <dbReference type="SAM" id="Phobius"/>
    </source>
</evidence>
<dbReference type="InterPro" id="IPR020449">
    <property type="entry name" value="Tscrpt_reg_AraC-type_HTH"/>
</dbReference>
<dbReference type="InterPro" id="IPR050204">
    <property type="entry name" value="AraC_XylS_family_regulators"/>
</dbReference>
<dbReference type="Pfam" id="PF12833">
    <property type="entry name" value="HTH_18"/>
    <property type="match status" value="1"/>
</dbReference>